<proteinExistence type="predicted"/>
<name>A0A4Y4F1G3_9GAMM</name>
<dbReference type="Proteomes" id="UP000319812">
    <property type="component" value="Unassembled WGS sequence"/>
</dbReference>
<evidence type="ECO:0000313" key="2">
    <source>
        <dbReference type="Proteomes" id="UP000319812"/>
    </source>
</evidence>
<dbReference type="PROSITE" id="PS51257">
    <property type="entry name" value="PROKAR_LIPOPROTEIN"/>
    <property type="match status" value="1"/>
</dbReference>
<sequence length="190" mass="20341">MVLGARMKRWQSVVLSVVLLAGCGNDDQPNSNADERLGGVAQPNTEVQDAGADEAKAFVQPVEFDISLRIDEAGRLVIEVSTNLPEGTRLRVMAERSASGVSWRDSQEVVEGAVSAGPFGPGSGLLEGEYRVRVMMPPVSVQPAAVRARLGDKGQHLTGEWVAESEHGLGQIVEAVWQVRIEPSGVEFLP</sequence>
<evidence type="ECO:0000313" key="1">
    <source>
        <dbReference type="EMBL" id="GED21674.1"/>
    </source>
</evidence>
<accession>A0A4Y4F1G3</accession>
<dbReference type="AlphaFoldDB" id="A0A4Y4F1G3"/>
<evidence type="ECO:0008006" key="3">
    <source>
        <dbReference type="Google" id="ProtNLM"/>
    </source>
</evidence>
<keyword evidence="2" id="KW-1185">Reference proteome</keyword>
<gene>
    <name evidence="1" type="ORF">HHA01_06510</name>
</gene>
<organism evidence="1 2">
    <name type="scientific">Halomonas halmophila</name>
    <dbReference type="NCBI Taxonomy" id="252"/>
    <lineage>
        <taxon>Bacteria</taxon>
        <taxon>Pseudomonadati</taxon>
        <taxon>Pseudomonadota</taxon>
        <taxon>Gammaproteobacteria</taxon>
        <taxon>Oceanospirillales</taxon>
        <taxon>Halomonadaceae</taxon>
        <taxon>Halomonas</taxon>
    </lineage>
</organism>
<dbReference type="EMBL" id="BJOC01000011">
    <property type="protein sequence ID" value="GED21674.1"/>
    <property type="molecule type" value="Genomic_DNA"/>
</dbReference>
<reference evidence="1 2" key="1">
    <citation type="submission" date="2019-06" db="EMBL/GenBank/DDBJ databases">
        <title>Whole genome shotgun sequence of Halomonas halmophila NBRC 15537.</title>
        <authorList>
            <person name="Hosoyama A."/>
            <person name="Uohara A."/>
            <person name="Ohji S."/>
            <person name="Ichikawa N."/>
        </authorList>
    </citation>
    <scope>NUCLEOTIDE SEQUENCE [LARGE SCALE GENOMIC DNA]</scope>
    <source>
        <strain evidence="1 2">NBRC 15537</strain>
    </source>
</reference>
<comment type="caution">
    <text evidence="1">The sequence shown here is derived from an EMBL/GenBank/DDBJ whole genome shotgun (WGS) entry which is preliminary data.</text>
</comment>
<protein>
    <recommendedName>
        <fullName evidence="3">Lipoprotein</fullName>
    </recommendedName>
</protein>